<dbReference type="CDD" id="cd02440">
    <property type="entry name" value="AdoMet_MTases"/>
    <property type="match status" value="1"/>
</dbReference>
<protein>
    <recommendedName>
        <fullName evidence="3">Arginine-hydroxylase NDUFAF5, mitochondrial</fullName>
    </recommendedName>
    <alternativeName>
        <fullName evidence="4">NADH dehydrogenase [ubiquinone] 1 alpha subcomplex assembly factor 5</fullName>
    </alternativeName>
    <alternativeName>
        <fullName evidence="5">Putative methyltransferase NDUFAF5</fullName>
    </alternativeName>
</protein>
<dbReference type="PANTHER" id="PTHR13090:SF1">
    <property type="entry name" value="ARGININE-HYDROXYLASE NDUFAF5, MITOCHONDRIAL"/>
    <property type="match status" value="1"/>
</dbReference>
<dbReference type="EMBL" id="RQTK01000091">
    <property type="protein sequence ID" value="RUS88160.1"/>
    <property type="molecule type" value="Genomic_DNA"/>
</dbReference>
<evidence type="ECO:0000256" key="1">
    <source>
        <dbReference type="ARBA" id="ARBA00022603"/>
    </source>
</evidence>
<dbReference type="InterPro" id="IPR050602">
    <property type="entry name" value="Malonyl-ACP_OMT"/>
</dbReference>
<dbReference type="OrthoDB" id="16816at2759"/>
<dbReference type="InterPro" id="IPR013216">
    <property type="entry name" value="Methyltransf_11"/>
</dbReference>
<name>A0A433U2X8_ELYCH</name>
<keyword evidence="2" id="KW-0808">Transferase</keyword>
<dbReference type="GO" id="GO:0005739">
    <property type="term" value="C:mitochondrion"/>
    <property type="evidence" value="ECO:0007669"/>
    <property type="project" value="TreeGrafter"/>
</dbReference>
<organism evidence="8 9">
    <name type="scientific">Elysia chlorotica</name>
    <name type="common">Eastern emerald elysia</name>
    <name type="synonym">Sea slug</name>
    <dbReference type="NCBI Taxonomy" id="188477"/>
    <lineage>
        <taxon>Eukaryota</taxon>
        <taxon>Metazoa</taxon>
        <taxon>Spiralia</taxon>
        <taxon>Lophotrochozoa</taxon>
        <taxon>Mollusca</taxon>
        <taxon>Gastropoda</taxon>
        <taxon>Heterobranchia</taxon>
        <taxon>Euthyneura</taxon>
        <taxon>Panpulmonata</taxon>
        <taxon>Sacoglossa</taxon>
        <taxon>Placobranchoidea</taxon>
        <taxon>Plakobranchidae</taxon>
        <taxon>Elysia</taxon>
    </lineage>
</organism>
<feature type="domain" description="Methyltransferase type 11" evidence="7">
    <location>
        <begin position="111"/>
        <end position="200"/>
    </location>
</feature>
<dbReference type="GO" id="GO:0032981">
    <property type="term" value="P:mitochondrial respiratory chain complex I assembly"/>
    <property type="evidence" value="ECO:0007669"/>
    <property type="project" value="TreeGrafter"/>
</dbReference>
<keyword evidence="1" id="KW-0489">Methyltransferase</keyword>
<dbReference type="SUPFAM" id="SSF53335">
    <property type="entry name" value="S-adenosyl-L-methionine-dependent methyltransferases"/>
    <property type="match status" value="1"/>
</dbReference>
<comment type="caution">
    <text evidence="8">The sequence shown here is derived from an EMBL/GenBank/DDBJ whole genome shotgun (WGS) entry which is preliminary data.</text>
</comment>
<evidence type="ECO:0000256" key="6">
    <source>
        <dbReference type="SAM" id="MobiDB-lite"/>
    </source>
</evidence>
<sequence>MFTTNIMPPLQKFGNWTFSHYKTVRAYSYSVNKLLMGQGRKQSCDRFYRCMNTQGSIMNVFDRKAKRMQKERAALGHGGEDPSVYDYIKDEFGYRLSDRICDIKRKFKLVVDLGCGRGQHWFVEMLLYQLTIYQCDMSPSMLEQAATSTDVPSHKMVVDEEYLPFEENSVDLVVSNLSLHWVNNLPGSLAQIRHILKKDSPLVGSMFGGDTLYQLRVSLQLAEIEREGGFAPHISPFTTVSDLGNLMNRAGFTMLTIDIDDVAVTYPSMFELMQDLKGMGENNCSWSRKPQLHRDTMIAAASIYQAMYGNENGVPATFQVINFIGWKPDPSQPKPAERGSGEVSLKDLHRVEDLTKQIKDLREETGVPSEKADSLSKAAKKLEQDIQKAAKLHTERESDDPKKF</sequence>
<dbReference type="PANTHER" id="PTHR13090">
    <property type="entry name" value="ARGININE-HYDROXYLASE NDUFAF5, MITOCHONDRIAL"/>
    <property type="match status" value="1"/>
</dbReference>
<dbReference type="AlphaFoldDB" id="A0A433U2X8"/>
<proteinExistence type="predicted"/>
<dbReference type="Proteomes" id="UP000271974">
    <property type="component" value="Unassembled WGS sequence"/>
</dbReference>
<gene>
    <name evidence="8" type="ORF">EGW08_004057</name>
</gene>
<evidence type="ECO:0000256" key="3">
    <source>
        <dbReference type="ARBA" id="ARBA00040937"/>
    </source>
</evidence>
<dbReference type="Pfam" id="PF08241">
    <property type="entry name" value="Methyltransf_11"/>
    <property type="match status" value="1"/>
</dbReference>
<dbReference type="GO" id="GO:0008757">
    <property type="term" value="F:S-adenosylmethionine-dependent methyltransferase activity"/>
    <property type="evidence" value="ECO:0007669"/>
    <property type="project" value="InterPro"/>
</dbReference>
<feature type="region of interest" description="Disordered" evidence="6">
    <location>
        <begin position="359"/>
        <end position="404"/>
    </location>
</feature>
<evidence type="ECO:0000259" key="7">
    <source>
        <dbReference type="Pfam" id="PF08241"/>
    </source>
</evidence>
<dbReference type="InterPro" id="IPR029063">
    <property type="entry name" value="SAM-dependent_MTases_sf"/>
</dbReference>
<evidence type="ECO:0000256" key="4">
    <source>
        <dbReference type="ARBA" id="ARBA00041833"/>
    </source>
</evidence>
<dbReference type="Gene3D" id="3.40.50.150">
    <property type="entry name" value="Vaccinia Virus protein VP39"/>
    <property type="match status" value="1"/>
</dbReference>
<dbReference type="STRING" id="188477.A0A433U2X8"/>
<evidence type="ECO:0000313" key="9">
    <source>
        <dbReference type="Proteomes" id="UP000271974"/>
    </source>
</evidence>
<dbReference type="GO" id="GO:0032259">
    <property type="term" value="P:methylation"/>
    <property type="evidence" value="ECO:0007669"/>
    <property type="project" value="UniProtKB-KW"/>
</dbReference>
<evidence type="ECO:0000256" key="2">
    <source>
        <dbReference type="ARBA" id="ARBA00022679"/>
    </source>
</evidence>
<reference evidence="8 9" key="1">
    <citation type="submission" date="2019-01" db="EMBL/GenBank/DDBJ databases">
        <title>A draft genome assembly of the solar-powered sea slug Elysia chlorotica.</title>
        <authorList>
            <person name="Cai H."/>
            <person name="Li Q."/>
            <person name="Fang X."/>
            <person name="Li J."/>
            <person name="Curtis N.E."/>
            <person name="Altenburger A."/>
            <person name="Shibata T."/>
            <person name="Feng M."/>
            <person name="Maeda T."/>
            <person name="Schwartz J.A."/>
            <person name="Shigenobu S."/>
            <person name="Lundholm N."/>
            <person name="Nishiyama T."/>
            <person name="Yang H."/>
            <person name="Hasebe M."/>
            <person name="Li S."/>
            <person name="Pierce S.K."/>
            <person name="Wang J."/>
        </authorList>
    </citation>
    <scope>NUCLEOTIDE SEQUENCE [LARGE SCALE GENOMIC DNA]</scope>
    <source>
        <strain evidence="8">EC2010</strain>
        <tissue evidence="8">Whole organism of an adult</tissue>
    </source>
</reference>
<evidence type="ECO:0000256" key="5">
    <source>
        <dbReference type="ARBA" id="ARBA00042549"/>
    </source>
</evidence>
<keyword evidence="9" id="KW-1185">Reference proteome</keyword>
<accession>A0A433U2X8</accession>
<evidence type="ECO:0000313" key="8">
    <source>
        <dbReference type="EMBL" id="RUS88160.1"/>
    </source>
</evidence>